<keyword evidence="4 5" id="KW-0472">Membrane</keyword>
<evidence type="ECO:0000256" key="4">
    <source>
        <dbReference type="ARBA" id="ARBA00023136"/>
    </source>
</evidence>
<dbReference type="Proteomes" id="UP000339249">
    <property type="component" value="Unassembled WGS sequence"/>
</dbReference>
<evidence type="ECO:0000256" key="1">
    <source>
        <dbReference type="ARBA" id="ARBA00004127"/>
    </source>
</evidence>
<dbReference type="Pfam" id="PF02656">
    <property type="entry name" value="DUF202"/>
    <property type="match status" value="1"/>
</dbReference>
<dbReference type="EMBL" id="CABDVU010000001">
    <property type="protein sequence ID" value="VTN13074.1"/>
    <property type="molecule type" value="Genomic_DNA"/>
</dbReference>
<feature type="domain" description="DUF202" evidence="6">
    <location>
        <begin position="9"/>
        <end position="69"/>
    </location>
</feature>
<evidence type="ECO:0000256" key="3">
    <source>
        <dbReference type="ARBA" id="ARBA00022989"/>
    </source>
</evidence>
<accession>A0A4V6YW53</accession>
<keyword evidence="2 5" id="KW-0812">Transmembrane</keyword>
<comment type="subcellular location">
    <subcellularLocation>
        <location evidence="1">Endomembrane system</location>
        <topology evidence="1">Multi-pass membrane protein</topology>
    </subcellularLocation>
</comment>
<evidence type="ECO:0000313" key="8">
    <source>
        <dbReference type="Proteomes" id="UP000339249"/>
    </source>
</evidence>
<proteinExistence type="predicted"/>
<gene>
    <name evidence="7" type="primary">yidG_2</name>
    <name evidence="7" type="ORF">NCTC9185_05085</name>
</gene>
<feature type="transmembrane region" description="Helical" evidence="5">
    <location>
        <begin position="21"/>
        <end position="40"/>
    </location>
</feature>
<sequence length="110" mass="12220">MTTRRRLRDPGLQPERTALSWQRTTFCVLILALAVSRGGFSRGDAVVAGLGSLASGLALALVVISYYRQKKTVRDEELTTRSSVQIKRLLSFILSLIALSLVFPIFLRLQ</sequence>
<evidence type="ECO:0000259" key="6">
    <source>
        <dbReference type="Pfam" id="PF02656"/>
    </source>
</evidence>
<organism evidence="7 8">
    <name type="scientific">Raoultella terrigena</name>
    <name type="common">Klebsiella terrigena</name>
    <dbReference type="NCBI Taxonomy" id="577"/>
    <lineage>
        <taxon>Bacteria</taxon>
        <taxon>Pseudomonadati</taxon>
        <taxon>Pseudomonadota</taxon>
        <taxon>Gammaproteobacteria</taxon>
        <taxon>Enterobacterales</taxon>
        <taxon>Enterobacteriaceae</taxon>
        <taxon>Klebsiella/Raoultella group</taxon>
        <taxon>Raoultella</taxon>
    </lineage>
</organism>
<evidence type="ECO:0000313" key="7">
    <source>
        <dbReference type="EMBL" id="VTN13074.1"/>
    </source>
</evidence>
<evidence type="ECO:0000256" key="5">
    <source>
        <dbReference type="SAM" id="Phobius"/>
    </source>
</evidence>
<dbReference type="InterPro" id="IPR003807">
    <property type="entry name" value="DUF202"/>
</dbReference>
<name>A0A4V6YW53_RAOTE</name>
<dbReference type="GO" id="GO:0012505">
    <property type="term" value="C:endomembrane system"/>
    <property type="evidence" value="ECO:0007669"/>
    <property type="project" value="UniProtKB-SubCell"/>
</dbReference>
<evidence type="ECO:0000256" key="2">
    <source>
        <dbReference type="ARBA" id="ARBA00022692"/>
    </source>
</evidence>
<protein>
    <submittedName>
        <fullName evidence="7">Inner membrane protein yidG</fullName>
    </submittedName>
</protein>
<feature type="transmembrane region" description="Helical" evidence="5">
    <location>
        <begin position="46"/>
        <end position="67"/>
    </location>
</feature>
<dbReference type="AlphaFoldDB" id="A0A4V6YW53"/>
<feature type="transmembrane region" description="Helical" evidence="5">
    <location>
        <begin position="88"/>
        <end position="107"/>
    </location>
</feature>
<keyword evidence="3 5" id="KW-1133">Transmembrane helix</keyword>
<dbReference type="RefSeq" id="WP_052474444.1">
    <property type="nucleotide sequence ID" value="NZ_BJNO01000029.1"/>
</dbReference>
<reference evidence="7 8" key="1">
    <citation type="submission" date="2019-04" db="EMBL/GenBank/DDBJ databases">
        <authorList>
            <consortium name="Pathogen Informatics"/>
        </authorList>
    </citation>
    <scope>NUCLEOTIDE SEQUENCE [LARGE SCALE GENOMIC DNA]</scope>
    <source>
        <strain evidence="7 8">NCTC9185</strain>
    </source>
</reference>